<proteinExistence type="predicted"/>
<feature type="transmembrane region" description="Helical" evidence="5">
    <location>
        <begin position="12"/>
        <end position="33"/>
    </location>
</feature>
<dbReference type="InterPro" id="IPR007318">
    <property type="entry name" value="Phopholipid_MeTrfase"/>
</dbReference>
<reference evidence="6 7" key="1">
    <citation type="journal article" date="2010" name="J. Bacteriol.">
        <title>Genome sequences of Oceanicola granulosus HTCC2516(T) and Oceanicola batsensis HTCC2597(TDelta).</title>
        <authorList>
            <person name="Thrash J.C."/>
            <person name="Cho J.C."/>
            <person name="Vergin K.L."/>
            <person name="Giovannoni S.J."/>
        </authorList>
    </citation>
    <scope>NUCLEOTIDE SEQUENCE [LARGE SCALE GENOMIC DNA]</scope>
    <source>
        <strain evidence="7">ATCC BAA-861 / DSM 15982 / KCTC 12143 / HTCC2516</strain>
    </source>
</reference>
<evidence type="ECO:0000313" key="7">
    <source>
        <dbReference type="Proteomes" id="UP000003635"/>
    </source>
</evidence>
<accession>Q2CGE3</accession>
<feature type="transmembrane region" description="Helical" evidence="5">
    <location>
        <begin position="39"/>
        <end position="60"/>
    </location>
</feature>
<dbReference type="InterPro" id="IPR052527">
    <property type="entry name" value="Metal_cation-efflux_comp"/>
</dbReference>
<keyword evidence="3 5" id="KW-1133">Transmembrane helix</keyword>
<evidence type="ECO:0000313" key="6">
    <source>
        <dbReference type="EMBL" id="EAR51775.1"/>
    </source>
</evidence>
<dbReference type="PANTHER" id="PTHR43847:SF1">
    <property type="entry name" value="BLL3993 PROTEIN"/>
    <property type="match status" value="1"/>
</dbReference>
<dbReference type="Pfam" id="PF04191">
    <property type="entry name" value="PEMT"/>
    <property type="match status" value="1"/>
</dbReference>
<dbReference type="STRING" id="314256.OG2516_06916"/>
<name>Q2CGE3_OCEGH</name>
<dbReference type="AlphaFoldDB" id="Q2CGE3"/>
<dbReference type="RefSeq" id="WP_007254909.1">
    <property type="nucleotide sequence ID" value="NZ_CH724107.1"/>
</dbReference>
<evidence type="ECO:0000256" key="3">
    <source>
        <dbReference type="ARBA" id="ARBA00022989"/>
    </source>
</evidence>
<protein>
    <recommendedName>
        <fullName evidence="8">Isoprenylcysteine carboxyl methyltransferase family protein</fullName>
    </recommendedName>
</protein>
<organism evidence="6 7">
    <name type="scientific">Oceanicola granulosus (strain ATCC BAA-861 / DSM 15982 / KCTC 12143 / HTCC2516)</name>
    <dbReference type="NCBI Taxonomy" id="314256"/>
    <lineage>
        <taxon>Bacteria</taxon>
        <taxon>Pseudomonadati</taxon>
        <taxon>Pseudomonadota</taxon>
        <taxon>Alphaproteobacteria</taxon>
        <taxon>Rhodobacterales</taxon>
        <taxon>Roseobacteraceae</taxon>
        <taxon>Oceanicola</taxon>
    </lineage>
</organism>
<keyword evidence="7" id="KW-1185">Reference proteome</keyword>
<keyword evidence="4 5" id="KW-0472">Membrane</keyword>
<dbReference type="eggNOG" id="COG2020">
    <property type="taxonomic scope" value="Bacteria"/>
</dbReference>
<dbReference type="PANTHER" id="PTHR43847">
    <property type="entry name" value="BLL3993 PROTEIN"/>
    <property type="match status" value="1"/>
</dbReference>
<evidence type="ECO:0000256" key="1">
    <source>
        <dbReference type="ARBA" id="ARBA00004127"/>
    </source>
</evidence>
<evidence type="ECO:0000256" key="5">
    <source>
        <dbReference type="SAM" id="Phobius"/>
    </source>
</evidence>
<feature type="transmembrane region" description="Helical" evidence="5">
    <location>
        <begin position="101"/>
        <end position="127"/>
    </location>
</feature>
<sequence>MATSQHFASAKYPIGMYVISILSLGGLFTFLYHAFFEQLAYTLVSLVLTVVAFALFIWAIRHSREKRLSLAFDEEQKIDGIITTGPWRYVRHPFYVSYTMFWLGGALGTLHMASIAVAASLLFIYTYSAWREEKALKVGAFGQDYVTYREKAGFFLPKLVSRG</sequence>
<evidence type="ECO:0000256" key="4">
    <source>
        <dbReference type="ARBA" id="ARBA00023136"/>
    </source>
</evidence>
<evidence type="ECO:0008006" key="8">
    <source>
        <dbReference type="Google" id="ProtNLM"/>
    </source>
</evidence>
<comment type="subcellular location">
    <subcellularLocation>
        <location evidence="1">Endomembrane system</location>
        <topology evidence="1">Multi-pass membrane protein</topology>
    </subcellularLocation>
</comment>
<comment type="caution">
    <text evidence="6">The sequence shown here is derived from an EMBL/GenBank/DDBJ whole genome shotgun (WGS) entry which is preliminary data.</text>
</comment>
<dbReference type="Gene3D" id="1.20.120.1630">
    <property type="match status" value="1"/>
</dbReference>
<dbReference type="Proteomes" id="UP000003635">
    <property type="component" value="Unassembled WGS sequence"/>
</dbReference>
<evidence type="ECO:0000256" key="2">
    <source>
        <dbReference type="ARBA" id="ARBA00022692"/>
    </source>
</evidence>
<keyword evidence="2 5" id="KW-0812">Transmembrane</keyword>
<dbReference type="EMBL" id="AAOT01000009">
    <property type="protein sequence ID" value="EAR51775.1"/>
    <property type="molecule type" value="Genomic_DNA"/>
</dbReference>
<dbReference type="HOGENOM" id="CLU_065200_5_1_5"/>
<gene>
    <name evidence="6" type="ORF">OG2516_06916</name>
</gene>
<dbReference type="GO" id="GO:0012505">
    <property type="term" value="C:endomembrane system"/>
    <property type="evidence" value="ECO:0007669"/>
    <property type="project" value="UniProtKB-SubCell"/>
</dbReference>